<accession>A0A5E4MQB7</accession>
<evidence type="ECO:0000313" key="2">
    <source>
        <dbReference type="Proteomes" id="UP000325440"/>
    </source>
</evidence>
<dbReference type="AlphaFoldDB" id="A0A5E4MQB7"/>
<keyword evidence="2" id="KW-1185">Reference proteome</keyword>
<proteinExistence type="predicted"/>
<sequence length="108" mass="12853">MSIKGSLWRCQKEKGLRINKLITGSKLPIHTIVHCIGYWAREMTSVTFCKCELKMGQNDVFYWNNYLYEMKVYLYVEKIMLDAFCYNGFLVEYVGKQEHVLLLVYLIH</sequence>
<dbReference type="EMBL" id="CABPRJ010000994">
    <property type="protein sequence ID" value="VVC34418.1"/>
    <property type="molecule type" value="Genomic_DNA"/>
</dbReference>
<dbReference type="Proteomes" id="UP000325440">
    <property type="component" value="Unassembled WGS sequence"/>
</dbReference>
<dbReference type="OrthoDB" id="343114at2759"/>
<evidence type="ECO:0000313" key="1">
    <source>
        <dbReference type="EMBL" id="VVC34418.1"/>
    </source>
</evidence>
<protein>
    <submittedName>
        <fullName evidence="1">Uncharacterized protein</fullName>
    </submittedName>
</protein>
<name>A0A5E4MQB7_9HEMI</name>
<organism evidence="1 2">
    <name type="scientific">Cinara cedri</name>
    <dbReference type="NCBI Taxonomy" id="506608"/>
    <lineage>
        <taxon>Eukaryota</taxon>
        <taxon>Metazoa</taxon>
        <taxon>Ecdysozoa</taxon>
        <taxon>Arthropoda</taxon>
        <taxon>Hexapoda</taxon>
        <taxon>Insecta</taxon>
        <taxon>Pterygota</taxon>
        <taxon>Neoptera</taxon>
        <taxon>Paraneoptera</taxon>
        <taxon>Hemiptera</taxon>
        <taxon>Sternorrhyncha</taxon>
        <taxon>Aphidomorpha</taxon>
        <taxon>Aphidoidea</taxon>
        <taxon>Aphididae</taxon>
        <taxon>Lachninae</taxon>
        <taxon>Cinara</taxon>
    </lineage>
</organism>
<reference evidence="1 2" key="1">
    <citation type="submission" date="2019-08" db="EMBL/GenBank/DDBJ databases">
        <authorList>
            <person name="Alioto T."/>
            <person name="Alioto T."/>
            <person name="Gomez Garrido J."/>
        </authorList>
    </citation>
    <scope>NUCLEOTIDE SEQUENCE [LARGE SCALE GENOMIC DNA]</scope>
</reference>
<gene>
    <name evidence="1" type="ORF">CINCED_3A013585</name>
</gene>